<dbReference type="PANTHER" id="PTHR30193">
    <property type="entry name" value="ABC TRANSPORTER PERMEASE PROTEIN"/>
    <property type="match status" value="1"/>
</dbReference>
<dbReference type="Pfam" id="PF00528">
    <property type="entry name" value="BPD_transp_1"/>
    <property type="match status" value="1"/>
</dbReference>
<name>A0ABX7M646_9RHOO</name>
<gene>
    <name evidence="9" type="ORF">JY500_00850</name>
</gene>
<dbReference type="PANTHER" id="PTHR30193:SF37">
    <property type="entry name" value="INNER MEMBRANE ABC TRANSPORTER PERMEASE PROTEIN YCJO"/>
    <property type="match status" value="1"/>
</dbReference>
<dbReference type="PROSITE" id="PS50928">
    <property type="entry name" value="ABC_TM1"/>
    <property type="match status" value="1"/>
</dbReference>
<evidence type="ECO:0000259" key="8">
    <source>
        <dbReference type="PROSITE" id="PS50928"/>
    </source>
</evidence>
<feature type="transmembrane region" description="Helical" evidence="7">
    <location>
        <begin position="129"/>
        <end position="151"/>
    </location>
</feature>
<feature type="transmembrane region" description="Helical" evidence="7">
    <location>
        <begin position="96"/>
        <end position="117"/>
    </location>
</feature>
<protein>
    <submittedName>
        <fullName evidence="9">Sugar ABC transporter permease</fullName>
    </submittedName>
</protein>
<dbReference type="EMBL" id="CP071060">
    <property type="protein sequence ID" value="QSI77232.1"/>
    <property type="molecule type" value="Genomic_DNA"/>
</dbReference>
<evidence type="ECO:0000256" key="1">
    <source>
        <dbReference type="ARBA" id="ARBA00004651"/>
    </source>
</evidence>
<reference evidence="9 10" key="1">
    <citation type="submission" date="2021-02" db="EMBL/GenBank/DDBJ databases">
        <title>Niveibacterium changnyeongensis HC41.</title>
        <authorList>
            <person name="Kang M."/>
        </authorList>
    </citation>
    <scope>NUCLEOTIDE SEQUENCE [LARGE SCALE GENOMIC DNA]</scope>
    <source>
        <strain evidence="9 10">HC41</strain>
    </source>
</reference>
<feature type="transmembrane region" description="Helical" evidence="7">
    <location>
        <begin position="30"/>
        <end position="59"/>
    </location>
</feature>
<dbReference type="InterPro" id="IPR035906">
    <property type="entry name" value="MetI-like_sf"/>
</dbReference>
<keyword evidence="10" id="KW-1185">Reference proteome</keyword>
<keyword evidence="6 7" id="KW-0472">Membrane</keyword>
<comment type="subcellular location">
    <subcellularLocation>
        <location evidence="1 7">Cell membrane</location>
        <topology evidence="1 7">Multi-pass membrane protein</topology>
    </subcellularLocation>
</comment>
<keyword evidence="5 7" id="KW-1133">Transmembrane helix</keyword>
<evidence type="ECO:0000256" key="2">
    <source>
        <dbReference type="ARBA" id="ARBA00022448"/>
    </source>
</evidence>
<organism evidence="9 10">
    <name type="scientific">Niveibacterium microcysteis</name>
    <dbReference type="NCBI Taxonomy" id="2811415"/>
    <lineage>
        <taxon>Bacteria</taxon>
        <taxon>Pseudomonadati</taxon>
        <taxon>Pseudomonadota</taxon>
        <taxon>Betaproteobacteria</taxon>
        <taxon>Rhodocyclales</taxon>
        <taxon>Rhodocyclaceae</taxon>
        <taxon>Niveibacterium</taxon>
    </lineage>
</organism>
<evidence type="ECO:0000313" key="9">
    <source>
        <dbReference type="EMBL" id="QSI77232.1"/>
    </source>
</evidence>
<dbReference type="RefSeq" id="WP_172201778.1">
    <property type="nucleotide sequence ID" value="NZ_CP071060.1"/>
</dbReference>
<keyword evidence="2 7" id="KW-0813">Transport</keyword>
<dbReference type="InterPro" id="IPR000515">
    <property type="entry name" value="MetI-like"/>
</dbReference>
<feature type="transmembrane region" description="Helical" evidence="7">
    <location>
        <begin position="246"/>
        <end position="266"/>
    </location>
</feature>
<evidence type="ECO:0000256" key="3">
    <source>
        <dbReference type="ARBA" id="ARBA00022475"/>
    </source>
</evidence>
<comment type="similarity">
    <text evidence="7">Belongs to the binding-protein-dependent transport system permease family.</text>
</comment>
<dbReference type="CDD" id="cd06261">
    <property type="entry name" value="TM_PBP2"/>
    <property type="match status" value="1"/>
</dbReference>
<feature type="domain" description="ABC transmembrane type-1" evidence="8">
    <location>
        <begin position="92"/>
        <end position="321"/>
    </location>
</feature>
<evidence type="ECO:0000256" key="7">
    <source>
        <dbReference type="RuleBase" id="RU363032"/>
    </source>
</evidence>
<dbReference type="InterPro" id="IPR051393">
    <property type="entry name" value="ABC_transporter_permease"/>
</dbReference>
<keyword evidence="4 7" id="KW-0812">Transmembrane</keyword>
<dbReference type="SUPFAM" id="SSF161098">
    <property type="entry name" value="MetI-like"/>
    <property type="match status" value="1"/>
</dbReference>
<dbReference type="Proteomes" id="UP000663570">
    <property type="component" value="Chromosome"/>
</dbReference>
<evidence type="ECO:0000256" key="4">
    <source>
        <dbReference type="ARBA" id="ARBA00022692"/>
    </source>
</evidence>
<evidence type="ECO:0000256" key="5">
    <source>
        <dbReference type="ARBA" id="ARBA00022989"/>
    </source>
</evidence>
<accession>A0ABX7M646</accession>
<evidence type="ECO:0000256" key="6">
    <source>
        <dbReference type="ARBA" id="ARBA00023136"/>
    </source>
</evidence>
<keyword evidence="3" id="KW-1003">Cell membrane</keyword>
<dbReference type="Gene3D" id="1.10.3720.10">
    <property type="entry name" value="MetI-like"/>
    <property type="match status" value="1"/>
</dbReference>
<evidence type="ECO:0000313" key="10">
    <source>
        <dbReference type="Proteomes" id="UP000663570"/>
    </source>
</evidence>
<sequence length="329" mass="37339">MSVTSSDSPAASELAASPPRRRRKLQAWEWAPYVFISPFFILFLVFGLFPLLFSMWLAFQTWDPSTGLQGMEWVGIENFKFVLEDDWFQKSLYNTFWIAIVSGLPQHLVAIPLAYFAHTYLRKHRNAVVGVYFLPFITSTVAIALVWNSLFSRDFGVINMALTSIGNFSIAGLHPLAWLFPTTNVDWAQPQYTKWMISSLVFWRYVGWNTVLYLSALQTIPRDLYEAATIDGASSRQQFWHITVPLLRPMMFFAVTLTIIGNLQLFEEPFIITGGTGGINQAGKTAAMHMYNTAFVDSDFGTASAVAWILFVIIGLMTWANNKFFAQKD</sequence>
<proteinExistence type="inferred from homology"/>
<feature type="transmembrane region" description="Helical" evidence="7">
    <location>
        <begin position="300"/>
        <end position="320"/>
    </location>
</feature>